<evidence type="ECO:0000313" key="2">
    <source>
        <dbReference type="EMBL" id="GFH44464.1"/>
    </source>
</evidence>
<feature type="compositionally biased region" description="Polar residues" evidence="1">
    <location>
        <begin position="1"/>
        <end position="10"/>
    </location>
</feature>
<comment type="caution">
    <text evidence="2">The sequence shown here is derived from an EMBL/GenBank/DDBJ whole genome shotgun (WGS) entry which is preliminary data.</text>
</comment>
<dbReference type="EMBL" id="BLLK01000019">
    <property type="protein sequence ID" value="GFH44464.1"/>
    <property type="molecule type" value="Genomic_DNA"/>
</dbReference>
<sequence length="211" mass="24083">MNIICNSTISAHHRSTDETQEECGPSFLAMLENIKKNNEEENKNATQPSSKEEHKYQDVEQGADMLLLMRKSNIGSPTCIVPTSRFCKEVTPPHNSTNKDVVPPKKKKHTTKKAKSPKARVKKHCQFRIKGDFYVKGNKVITEKDKLCFTGANKSISFANVRCNACMKYFCHPGSAKRHDRNCFDKHTKQWGNERCENATFTLLSKMSRKE</sequence>
<reference evidence="2 3" key="1">
    <citation type="journal article" date="2021" name="Sci. Rep.">
        <title>The genome of the diatom Chaetoceros tenuissimus carries an ancient integrated fragment of an extant virus.</title>
        <authorList>
            <person name="Hongo Y."/>
            <person name="Kimura K."/>
            <person name="Takaki Y."/>
            <person name="Yoshida Y."/>
            <person name="Baba S."/>
            <person name="Kobayashi G."/>
            <person name="Nagasaki K."/>
            <person name="Hano T."/>
            <person name="Tomaru Y."/>
        </authorList>
    </citation>
    <scope>NUCLEOTIDE SEQUENCE [LARGE SCALE GENOMIC DNA]</scope>
    <source>
        <strain evidence="2 3">NIES-3715</strain>
    </source>
</reference>
<feature type="region of interest" description="Disordered" evidence="1">
    <location>
        <begin position="1"/>
        <end position="22"/>
    </location>
</feature>
<proteinExistence type="predicted"/>
<name>A0AAD3GZL8_9STRA</name>
<dbReference type="AlphaFoldDB" id="A0AAD3GZL8"/>
<evidence type="ECO:0000313" key="3">
    <source>
        <dbReference type="Proteomes" id="UP001054902"/>
    </source>
</evidence>
<organism evidence="2 3">
    <name type="scientific">Chaetoceros tenuissimus</name>
    <dbReference type="NCBI Taxonomy" id="426638"/>
    <lineage>
        <taxon>Eukaryota</taxon>
        <taxon>Sar</taxon>
        <taxon>Stramenopiles</taxon>
        <taxon>Ochrophyta</taxon>
        <taxon>Bacillariophyta</taxon>
        <taxon>Coscinodiscophyceae</taxon>
        <taxon>Chaetocerotophycidae</taxon>
        <taxon>Chaetocerotales</taxon>
        <taxon>Chaetocerotaceae</taxon>
        <taxon>Chaetoceros</taxon>
    </lineage>
</organism>
<feature type="region of interest" description="Disordered" evidence="1">
    <location>
        <begin position="91"/>
        <end position="121"/>
    </location>
</feature>
<gene>
    <name evidence="2" type="ORF">CTEN210_00938</name>
</gene>
<evidence type="ECO:0000256" key="1">
    <source>
        <dbReference type="SAM" id="MobiDB-lite"/>
    </source>
</evidence>
<accession>A0AAD3GZL8</accession>
<keyword evidence="3" id="KW-1185">Reference proteome</keyword>
<protein>
    <submittedName>
        <fullName evidence="2">Uncharacterized protein</fullName>
    </submittedName>
</protein>
<feature type="compositionally biased region" description="Basic residues" evidence="1">
    <location>
        <begin position="104"/>
        <end position="121"/>
    </location>
</feature>
<dbReference type="Proteomes" id="UP001054902">
    <property type="component" value="Unassembled WGS sequence"/>
</dbReference>